<evidence type="ECO:0000313" key="2">
    <source>
        <dbReference type="Proteomes" id="UP000270343"/>
    </source>
</evidence>
<dbReference type="AlphaFoldDB" id="A0A3B0AZA9"/>
<gene>
    <name evidence="1" type="ORF">D7231_24010</name>
</gene>
<name>A0A3B0AZA9_9ACTN</name>
<dbReference type="OrthoDB" id="8565707at2"/>
<dbReference type="Proteomes" id="UP000270343">
    <property type="component" value="Unassembled WGS sequence"/>
</dbReference>
<comment type="caution">
    <text evidence="1">The sequence shown here is derived from an EMBL/GenBank/DDBJ whole genome shotgun (WGS) entry which is preliminary data.</text>
</comment>
<accession>A0A3B0AZA9</accession>
<organism evidence="1 2">
    <name type="scientific">Streptomyces klenkii</name>
    <dbReference type="NCBI Taxonomy" id="1420899"/>
    <lineage>
        <taxon>Bacteria</taxon>
        <taxon>Bacillati</taxon>
        <taxon>Actinomycetota</taxon>
        <taxon>Actinomycetes</taxon>
        <taxon>Kitasatosporales</taxon>
        <taxon>Streptomycetaceae</taxon>
        <taxon>Streptomyces</taxon>
    </lineage>
</organism>
<dbReference type="EMBL" id="RBAM01000010">
    <property type="protein sequence ID" value="RKN65885.1"/>
    <property type="molecule type" value="Genomic_DNA"/>
</dbReference>
<reference evidence="1 2" key="1">
    <citation type="journal article" date="2015" name="Antonie Van Leeuwenhoek">
        <title>Streptomyces klenkii sp. nov., isolated from deep marine sediment.</title>
        <authorList>
            <person name="Veyisoglu A."/>
            <person name="Sahin N."/>
        </authorList>
    </citation>
    <scope>NUCLEOTIDE SEQUENCE [LARGE SCALE GENOMIC DNA]</scope>
    <source>
        <strain evidence="1 2">KCTC 29202</strain>
    </source>
</reference>
<proteinExistence type="predicted"/>
<dbReference type="RefSeq" id="WP_120757611.1">
    <property type="nucleotide sequence ID" value="NZ_JBIBGF010000009.1"/>
</dbReference>
<evidence type="ECO:0000313" key="1">
    <source>
        <dbReference type="EMBL" id="RKN65885.1"/>
    </source>
</evidence>
<sequence>MGSVIVAVLLAAWLAVTVLAALPRIGGGVRGRVPAWFSPLVPSWAFFAPRPATRDQVLMYRDFLANGAFGPLREVWPGGGPGGRAGKAVSDTVGHLLETVGKSRRAGRAGGPEEARLRDARLMISTPYLLLLGRACAAPHDAAAVGLQFAVAFASLREEEPEVVFVSAVHRLETGVPEGVPC</sequence>
<protein>
    <submittedName>
        <fullName evidence="1">Uncharacterized protein</fullName>
    </submittedName>
</protein>
<keyword evidence="2" id="KW-1185">Reference proteome</keyword>